<accession>A0AAE0ZK01</accession>
<name>A0AAE0ZK01_9GAST</name>
<proteinExistence type="predicted"/>
<reference evidence="1" key="1">
    <citation type="journal article" date="2023" name="G3 (Bethesda)">
        <title>A reference genome for the long-term kleptoplast-retaining sea slug Elysia crispata morphotype clarki.</title>
        <authorList>
            <person name="Eastman K.E."/>
            <person name="Pendleton A.L."/>
            <person name="Shaikh M.A."/>
            <person name="Suttiyut T."/>
            <person name="Ogas R."/>
            <person name="Tomko P."/>
            <person name="Gavelis G."/>
            <person name="Widhalm J.R."/>
            <person name="Wisecaver J.H."/>
        </authorList>
    </citation>
    <scope>NUCLEOTIDE SEQUENCE</scope>
    <source>
        <strain evidence="1">ECLA1</strain>
    </source>
</reference>
<dbReference type="AlphaFoldDB" id="A0AAE0ZK01"/>
<evidence type="ECO:0000313" key="1">
    <source>
        <dbReference type="EMBL" id="KAK3770873.1"/>
    </source>
</evidence>
<protein>
    <submittedName>
        <fullName evidence="1">Uncharacterized protein</fullName>
    </submittedName>
</protein>
<gene>
    <name evidence="1" type="ORF">RRG08_036473</name>
</gene>
<sequence length="109" mass="12246">MKGSEVICFPKKSEPDICSRLAIYASPATGNRSTPQDNETFRIMRTMAPASNFTPNLHPHLLPKNRFYDKALNPFHPPPSSFLPLPSPSFIFCYKASFPLVLGVHSQHF</sequence>
<organism evidence="1 2">
    <name type="scientific">Elysia crispata</name>
    <name type="common">lettuce slug</name>
    <dbReference type="NCBI Taxonomy" id="231223"/>
    <lineage>
        <taxon>Eukaryota</taxon>
        <taxon>Metazoa</taxon>
        <taxon>Spiralia</taxon>
        <taxon>Lophotrochozoa</taxon>
        <taxon>Mollusca</taxon>
        <taxon>Gastropoda</taxon>
        <taxon>Heterobranchia</taxon>
        <taxon>Euthyneura</taxon>
        <taxon>Panpulmonata</taxon>
        <taxon>Sacoglossa</taxon>
        <taxon>Placobranchoidea</taxon>
        <taxon>Plakobranchidae</taxon>
        <taxon>Elysia</taxon>
    </lineage>
</organism>
<keyword evidence="2" id="KW-1185">Reference proteome</keyword>
<dbReference type="EMBL" id="JAWDGP010003786">
    <property type="protein sequence ID" value="KAK3770873.1"/>
    <property type="molecule type" value="Genomic_DNA"/>
</dbReference>
<comment type="caution">
    <text evidence="1">The sequence shown here is derived from an EMBL/GenBank/DDBJ whole genome shotgun (WGS) entry which is preliminary data.</text>
</comment>
<evidence type="ECO:0000313" key="2">
    <source>
        <dbReference type="Proteomes" id="UP001283361"/>
    </source>
</evidence>
<dbReference type="Proteomes" id="UP001283361">
    <property type="component" value="Unassembled WGS sequence"/>
</dbReference>